<evidence type="ECO:0000313" key="2">
    <source>
        <dbReference type="EMBL" id="AKB35536.1"/>
    </source>
</evidence>
<evidence type="ECO:0000313" key="3">
    <source>
        <dbReference type="Proteomes" id="UP000033123"/>
    </source>
</evidence>
<dbReference type="GeneID" id="24870518"/>
<feature type="region of interest" description="Disordered" evidence="1">
    <location>
        <begin position="1"/>
        <end position="22"/>
    </location>
</feature>
<dbReference type="EMBL" id="CP009508">
    <property type="protein sequence ID" value="AKB35536.1"/>
    <property type="molecule type" value="Genomic_DNA"/>
</dbReference>
<accession>A0A0E3LCH6</accession>
<dbReference type="HOGENOM" id="CLU_2152663_0_0_2"/>
<gene>
    <name evidence="2" type="ORF">MSSAC_0946</name>
</gene>
<reference evidence="2 3" key="1">
    <citation type="submission" date="2014-07" db="EMBL/GenBank/DDBJ databases">
        <title>Methanogenic archaea and the global carbon cycle.</title>
        <authorList>
            <person name="Henriksen J.R."/>
            <person name="Luke J."/>
            <person name="Reinhart S."/>
            <person name="Benedict M.N."/>
            <person name="Youngblut N.D."/>
            <person name="Metcalf M.E."/>
            <person name="Whitaker R.J."/>
            <person name="Metcalf W.W."/>
        </authorList>
    </citation>
    <scope>NUCLEOTIDE SEQUENCE [LARGE SCALE GENOMIC DNA]</scope>
    <source>
        <strain evidence="2 3">C2J</strain>
    </source>
</reference>
<proteinExistence type="predicted"/>
<sequence length="99" mass="11148">MAQDKRVPPASGSEPPLAQFSDSPMIRLPEVLLVLSPDQVNGERNYPGSVGIKYGPSKDDWVRLPYTTMKKIIDFCKENALLFNSQLQKEREKNLVSDL</sequence>
<evidence type="ECO:0000256" key="1">
    <source>
        <dbReference type="SAM" id="MobiDB-lite"/>
    </source>
</evidence>
<dbReference type="AlphaFoldDB" id="A0A0E3LCH6"/>
<dbReference type="KEGG" id="msj:MSSAC_0946"/>
<protein>
    <submittedName>
        <fullName evidence="2">Uncharacterized protein</fullName>
    </submittedName>
</protein>
<dbReference type="Proteomes" id="UP000033123">
    <property type="component" value="Chromosome"/>
</dbReference>
<organism evidence="2 3">
    <name type="scientific">Methanosarcina siciliae C2J</name>
    <dbReference type="NCBI Taxonomy" id="1434118"/>
    <lineage>
        <taxon>Archaea</taxon>
        <taxon>Methanobacteriati</taxon>
        <taxon>Methanobacteriota</taxon>
        <taxon>Stenosarchaea group</taxon>
        <taxon>Methanomicrobia</taxon>
        <taxon>Methanosarcinales</taxon>
        <taxon>Methanosarcinaceae</taxon>
        <taxon>Methanosarcina</taxon>
    </lineage>
</organism>
<name>A0A0E3LCH6_9EURY</name>
<dbReference type="PATRIC" id="fig|1434118.4.peg.1211"/>
<dbReference type="RefSeq" id="WP_048180443.1">
    <property type="nucleotide sequence ID" value="NZ_CP009508.1"/>
</dbReference>